<feature type="region of interest" description="Disordered" evidence="1">
    <location>
        <begin position="213"/>
        <end position="250"/>
    </location>
</feature>
<evidence type="ECO:0000313" key="5">
    <source>
        <dbReference type="Proteomes" id="UP001148018"/>
    </source>
</evidence>
<evidence type="ECO:0000256" key="3">
    <source>
        <dbReference type="SAM" id="SignalP"/>
    </source>
</evidence>
<keyword evidence="2" id="KW-0472">Membrane</keyword>
<dbReference type="PANTHER" id="PTHR10058">
    <property type="entry name" value="MACROPHAGE COLONY STIMULATING FACTOR"/>
    <property type="match status" value="1"/>
</dbReference>
<comment type="caution">
    <text evidence="4">The sequence shown here is derived from an EMBL/GenBank/DDBJ whole genome shotgun (WGS) entry which is preliminary data.</text>
</comment>
<keyword evidence="3" id="KW-0732">Signal</keyword>
<keyword evidence="2" id="KW-0812">Transmembrane</keyword>
<dbReference type="InterPro" id="IPR008001">
    <property type="entry name" value="MCSF-1"/>
</dbReference>
<keyword evidence="2" id="KW-1133">Transmembrane helix</keyword>
<dbReference type="Proteomes" id="UP001148018">
    <property type="component" value="Unassembled WGS sequence"/>
</dbReference>
<sequence>MNTYHLELTAKARHVCFLLPLCMSLVWGGVPGPCRHSVTKDHLLGLRRLIDNQLENGCTIVYSFTERQSLSKVCYVKAAFSQILELLNTHFNYAKHSDNRKYVTNLKRVLYNLYSQRCIPQINEEIEDIPVRFNKVLRSSPKEALKKAKAVIEMYVVLLQQRASPVDWSCHHEYAAVEEEQPASTTAMDAVTPGPSFPKATTMSYPVAHSWSTLKQPEPNQTTTAPPSNTPHPPQLGQSPSDTTLSTGTIDKDALPASCARTAATSDSPPFEKRESWDVPATVLDIAYKTDGQDGDFMDSSIGSGSEDATTDTYVLSEHIAVTPALFLANVAQPDILLTFSSIAPTALPTVLGKRILDAKNSEVQHQYDTVYLGHEEVLRRDYYESKTTKGVHRVTPKSTVVNLRRPKMDRSIVDDRALKRRERYSKKSRIIPRDLRARARAPSESDNTRTALNDRSRAGDTRLLFLSESQVMVQTVSPRAVLSGGMLLVVLLCFLASNRRVGRSSNWSSVVDKPRLNMDSINIMHRC</sequence>
<reference evidence="4" key="1">
    <citation type="submission" date="2022-07" db="EMBL/GenBank/DDBJ databases">
        <title>Chromosome-level genome of Muraenolepis orangiensis.</title>
        <authorList>
            <person name="Kim J."/>
        </authorList>
    </citation>
    <scope>NUCLEOTIDE SEQUENCE</scope>
    <source>
        <strain evidence="4">KU_S4_2022</strain>
        <tissue evidence="4">Muscle</tissue>
    </source>
</reference>
<dbReference type="PANTHER" id="PTHR10058:SF0">
    <property type="entry name" value="MACROPHAGE COLONY-STIMULATING FACTOR 1"/>
    <property type="match status" value="1"/>
</dbReference>
<dbReference type="SUPFAM" id="SSF47266">
    <property type="entry name" value="4-helical cytokines"/>
    <property type="match status" value="1"/>
</dbReference>
<feature type="transmembrane region" description="Helical" evidence="2">
    <location>
        <begin position="481"/>
        <end position="498"/>
    </location>
</feature>
<feature type="chain" id="PRO_5040473557" description="Colony stimulating factor 1" evidence="3">
    <location>
        <begin position="29"/>
        <end position="528"/>
    </location>
</feature>
<dbReference type="FunFam" id="1.20.1250.10:FF:000056">
    <property type="entry name" value="Colony-stimulating factor 1b (macrophage)"/>
    <property type="match status" value="1"/>
</dbReference>
<dbReference type="AlphaFoldDB" id="A0A9Q0E9X9"/>
<protein>
    <recommendedName>
        <fullName evidence="6">Colony stimulating factor 1</fullName>
    </recommendedName>
</protein>
<accession>A0A9Q0E9X9</accession>
<keyword evidence="5" id="KW-1185">Reference proteome</keyword>
<name>A0A9Q0E9X9_9TELE</name>
<feature type="region of interest" description="Disordered" evidence="1">
    <location>
        <begin position="430"/>
        <end position="455"/>
    </location>
</feature>
<dbReference type="Pfam" id="PF05337">
    <property type="entry name" value="CSF-1"/>
    <property type="match status" value="1"/>
</dbReference>
<evidence type="ECO:0008006" key="6">
    <source>
        <dbReference type="Google" id="ProtNLM"/>
    </source>
</evidence>
<dbReference type="OrthoDB" id="8702024at2759"/>
<feature type="signal peptide" evidence="3">
    <location>
        <begin position="1"/>
        <end position="28"/>
    </location>
</feature>
<dbReference type="GO" id="GO:0008083">
    <property type="term" value="F:growth factor activity"/>
    <property type="evidence" value="ECO:0007669"/>
    <property type="project" value="InterPro"/>
</dbReference>
<proteinExistence type="predicted"/>
<organism evidence="4 5">
    <name type="scientific">Muraenolepis orangiensis</name>
    <name type="common">Patagonian moray cod</name>
    <dbReference type="NCBI Taxonomy" id="630683"/>
    <lineage>
        <taxon>Eukaryota</taxon>
        <taxon>Metazoa</taxon>
        <taxon>Chordata</taxon>
        <taxon>Craniata</taxon>
        <taxon>Vertebrata</taxon>
        <taxon>Euteleostomi</taxon>
        <taxon>Actinopterygii</taxon>
        <taxon>Neopterygii</taxon>
        <taxon>Teleostei</taxon>
        <taxon>Neoteleostei</taxon>
        <taxon>Acanthomorphata</taxon>
        <taxon>Zeiogadaria</taxon>
        <taxon>Gadariae</taxon>
        <taxon>Gadiformes</taxon>
        <taxon>Muraenolepidoidei</taxon>
        <taxon>Muraenolepididae</taxon>
        <taxon>Muraenolepis</taxon>
    </lineage>
</organism>
<dbReference type="InterPro" id="IPR009079">
    <property type="entry name" value="4_helix_cytokine-like_core"/>
</dbReference>
<evidence type="ECO:0000256" key="1">
    <source>
        <dbReference type="SAM" id="MobiDB-lite"/>
    </source>
</evidence>
<dbReference type="GO" id="GO:0016020">
    <property type="term" value="C:membrane"/>
    <property type="evidence" value="ECO:0007669"/>
    <property type="project" value="InterPro"/>
</dbReference>
<dbReference type="EMBL" id="JANIIK010000046">
    <property type="protein sequence ID" value="KAJ3602573.1"/>
    <property type="molecule type" value="Genomic_DNA"/>
</dbReference>
<feature type="compositionally biased region" description="Basic and acidic residues" evidence="1">
    <location>
        <begin position="432"/>
        <end position="455"/>
    </location>
</feature>
<evidence type="ECO:0000256" key="2">
    <source>
        <dbReference type="SAM" id="Phobius"/>
    </source>
</evidence>
<feature type="compositionally biased region" description="Polar residues" evidence="1">
    <location>
        <begin position="213"/>
        <end position="227"/>
    </location>
</feature>
<feature type="compositionally biased region" description="Polar residues" evidence="1">
    <location>
        <begin position="236"/>
        <end position="249"/>
    </location>
</feature>
<evidence type="ECO:0000313" key="4">
    <source>
        <dbReference type="EMBL" id="KAJ3602573.1"/>
    </source>
</evidence>
<dbReference type="GO" id="GO:0005615">
    <property type="term" value="C:extracellular space"/>
    <property type="evidence" value="ECO:0007669"/>
    <property type="project" value="TreeGrafter"/>
</dbReference>
<gene>
    <name evidence="4" type="ORF">NHX12_030325</name>
</gene>
<dbReference type="GO" id="GO:0005125">
    <property type="term" value="F:cytokine activity"/>
    <property type="evidence" value="ECO:0007669"/>
    <property type="project" value="InterPro"/>
</dbReference>
<dbReference type="Gene3D" id="1.20.1250.10">
    <property type="match status" value="1"/>
</dbReference>